<evidence type="ECO:0000313" key="2">
    <source>
        <dbReference type="EMBL" id="RZF37562.1"/>
    </source>
</evidence>
<dbReference type="EMBL" id="QKKF02023936">
    <property type="protein sequence ID" value="RZF37562.1"/>
    <property type="molecule type" value="Genomic_DNA"/>
</dbReference>
<comment type="caution">
    <text evidence="2">The sequence shown here is derived from an EMBL/GenBank/DDBJ whole genome shotgun (WGS) entry which is preliminary data.</text>
</comment>
<dbReference type="Proteomes" id="UP000291343">
    <property type="component" value="Unassembled WGS sequence"/>
</dbReference>
<protein>
    <recommendedName>
        <fullName evidence="4">Hexosyltransferase</fullName>
    </recommendedName>
</protein>
<proteinExistence type="predicted"/>
<keyword evidence="1" id="KW-0472">Membrane</keyword>
<keyword evidence="1" id="KW-0812">Transmembrane</keyword>
<name>A0A482WW93_LAOST</name>
<evidence type="ECO:0000313" key="3">
    <source>
        <dbReference type="Proteomes" id="UP000291343"/>
    </source>
</evidence>
<dbReference type="STRING" id="195883.A0A482WW93"/>
<evidence type="ECO:0000256" key="1">
    <source>
        <dbReference type="SAM" id="Phobius"/>
    </source>
</evidence>
<reference evidence="2 3" key="1">
    <citation type="journal article" date="2017" name="Gigascience">
        <title>Genome sequence of the small brown planthopper, Laodelphax striatellus.</title>
        <authorList>
            <person name="Zhu J."/>
            <person name="Jiang F."/>
            <person name="Wang X."/>
            <person name="Yang P."/>
            <person name="Bao Y."/>
            <person name="Zhao W."/>
            <person name="Wang W."/>
            <person name="Lu H."/>
            <person name="Wang Q."/>
            <person name="Cui N."/>
            <person name="Li J."/>
            <person name="Chen X."/>
            <person name="Luo L."/>
            <person name="Yu J."/>
            <person name="Kang L."/>
            <person name="Cui F."/>
        </authorList>
    </citation>
    <scope>NUCLEOTIDE SEQUENCE [LARGE SCALE GENOMIC DNA]</scope>
    <source>
        <strain evidence="2">Lst14</strain>
    </source>
</reference>
<accession>A0A482WW93</accession>
<dbReference type="InParanoid" id="A0A482WW93"/>
<keyword evidence="1" id="KW-1133">Transmembrane helix</keyword>
<keyword evidence="3" id="KW-1185">Reference proteome</keyword>
<feature type="transmembrane region" description="Helical" evidence="1">
    <location>
        <begin position="12"/>
        <end position="31"/>
    </location>
</feature>
<sequence>MFRSTERRCVRYLVFCLLSLCFLLALYSPVYQPSEQHESMVHGWEVNVSRDSRLYVQPDNSTAIIAASEICQTGAHTSPLFLLVIICSAVPHLERRNAIRETWASNLGPDVKVAFLLGDTDNATLQVTDLSPLKY</sequence>
<organism evidence="2 3">
    <name type="scientific">Laodelphax striatellus</name>
    <name type="common">Small brown planthopper</name>
    <name type="synonym">Delphax striatella</name>
    <dbReference type="NCBI Taxonomy" id="195883"/>
    <lineage>
        <taxon>Eukaryota</taxon>
        <taxon>Metazoa</taxon>
        <taxon>Ecdysozoa</taxon>
        <taxon>Arthropoda</taxon>
        <taxon>Hexapoda</taxon>
        <taxon>Insecta</taxon>
        <taxon>Pterygota</taxon>
        <taxon>Neoptera</taxon>
        <taxon>Paraneoptera</taxon>
        <taxon>Hemiptera</taxon>
        <taxon>Auchenorrhyncha</taxon>
        <taxon>Fulgoroidea</taxon>
        <taxon>Delphacidae</taxon>
        <taxon>Criomorphinae</taxon>
        <taxon>Laodelphax</taxon>
    </lineage>
</organism>
<dbReference type="AlphaFoldDB" id="A0A482WW93"/>
<evidence type="ECO:0008006" key="4">
    <source>
        <dbReference type="Google" id="ProtNLM"/>
    </source>
</evidence>
<gene>
    <name evidence="2" type="ORF">LSTR_LSTR016966</name>
</gene>